<feature type="transmembrane region" description="Helical" evidence="2">
    <location>
        <begin position="68"/>
        <end position="89"/>
    </location>
</feature>
<keyword evidence="2" id="KW-0812">Transmembrane</keyword>
<feature type="region of interest" description="Disordered" evidence="1">
    <location>
        <begin position="1"/>
        <end position="60"/>
    </location>
</feature>
<keyword evidence="2" id="KW-1133">Transmembrane helix</keyword>
<keyword evidence="2" id="KW-0472">Membrane</keyword>
<organism evidence="3 4">
    <name type="scientific">Bifidobacterium breve</name>
    <dbReference type="NCBI Taxonomy" id="1685"/>
    <lineage>
        <taxon>Bacteria</taxon>
        <taxon>Bacillati</taxon>
        <taxon>Actinomycetota</taxon>
        <taxon>Actinomycetes</taxon>
        <taxon>Bifidobacteriales</taxon>
        <taxon>Bifidobacteriaceae</taxon>
        <taxon>Bifidobacterium</taxon>
    </lineage>
</organism>
<name>A0A2K9BPJ2_BIFBR</name>
<dbReference type="AlphaFoldDB" id="A0A2K9BPJ2"/>
<dbReference type="RefSeq" id="WP_106641494.1">
    <property type="nucleotide sequence ID" value="NZ_CP021558.1"/>
</dbReference>
<gene>
    <name evidence="3" type="ORF">BB215W447A_1182</name>
</gene>
<accession>A0A2K9BPJ2</accession>
<feature type="region of interest" description="Disordered" evidence="1">
    <location>
        <begin position="230"/>
        <end position="304"/>
    </location>
</feature>
<feature type="compositionally biased region" description="Low complexity" evidence="1">
    <location>
        <begin position="257"/>
        <end position="297"/>
    </location>
</feature>
<reference evidence="3 4" key="1">
    <citation type="submission" date="2017-05" db="EMBL/GenBank/DDBJ databases">
        <title>Comparative genomics and methylome analysis of the gut commensal Bifidobacterium breve.</title>
        <authorList>
            <person name="Bottacini F."/>
            <person name="Morrissey R."/>
            <person name="Roberts R.J."/>
            <person name="James K."/>
            <person name="van Breen J."/>
            <person name="Egan M."/>
            <person name="Lambert J."/>
            <person name="van Limpt K."/>
            <person name="Stanton C."/>
            <person name="Knol J."/>
            <person name="O' Connell Motherway M."/>
            <person name="van Sinderen D."/>
        </authorList>
    </citation>
    <scope>NUCLEOTIDE SEQUENCE [LARGE SCALE GENOMIC DNA]</scope>
    <source>
        <strain evidence="3 4">215W447a</strain>
    </source>
</reference>
<evidence type="ECO:0000256" key="2">
    <source>
        <dbReference type="SAM" id="Phobius"/>
    </source>
</evidence>
<evidence type="ECO:0000256" key="1">
    <source>
        <dbReference type="SAM" id="MobiDB-lite"/>
    </source>
</evidence>
<evidence type="ECO:0000313" key="3">
    <source>
        <dbReference type="EMBL" id="AUE03198.1"/>
    </source>
</evidence>
<evidence type="ECO:0008006" key="5">
    <source>
        <dbReference type="Google" id="ProtNLM"/>
    </source>
</evidence>
<dbReference type="EMBL" id="CP021558">
    <property type="protein sequence ID" value="AUE03198.1"/>
    <property type="molecule type" value="Genomic_DNA"/>
</dbReference>
<proteinExistence type="predicted"/>
<dbReference type="Proteomes" id="UP000232491">
    <property type="component" value="Chromosome"/>
</dbReference>
<feature type="compositionally biased region" description="Basic and acidic residues" evidence="1">
    <location>
        <begin position="230"/>
        <end position="256"/>
    </location>
</feature>
<protein>
    <recommendedName>
        <fullName evidence="5">Colicin transporter</fullName>
    </recommendedName>
</protein>
<evidence type="ECO:0000313" key="4">
    <source>
        <dbReference type="Proteomes" id="UP000232491"/>
    </source>
</evidence>
<sequence length="304" mass="31494">MPDDFDWTGSGDDGYGEPDDGPGPDMPAPRPGGGPDDAADPFDEALGLDGVADPPEPRMSPHVPARPLLIGLGTLLAVALAVGGGLAAWHRIGAARAADAHDAACATLAEGIRSWDAVAGEAGALGVEPGKRPDPSCGADTDALRTRADATDTAIRTLKAANGKALDEQWARTVARIQDAVKNSPKAEADTLGRLETLAKTRPSDAKGLAKAGKDADALIAQAAREHADVLAEEKRKADEQAAQEAQRKVQEEAQTRQRQQQTAPQYTAPAPRYTAPAPRRQTAPTPAPRAATPAPQGNADSDM</sequence>